<accession>A0A6J7FHF0</accession>
<name>A0A6J7FHF0_9ZZZZ</name>
<dbReference type="Pfam" id="PF12680">
    <property type="entry name" value="SnoaL_2"/>
    <property type="match status" value="1"/>
</dbReference>
<reference evidence="2" key="1">
    <citation type="submission" date="2020-05" db="EMBL/GenBank/DDBJ databases">
        <authorList>
            <person name="Chiriac C."/>
            <person name="Salcher M."/>
            <person name="Ghai R."/>
            <person name="Kavagutti S V."/>
        </authorList>
    </citation>
    <scope>NUCLEOTIDE SEQUENCE</scope>
</reference>
<protein>
    <submittedName>
        <fullName evidence="2">Unannotated protein</fullName>
    </submittedName>
</protein>
<proteinExistence type="predicted"/>
<gene>
    <name evidence="2" type="ORF">UFOPK3376_03111</name>
</gene>
<dbReference type="AlphaFoldDB" id="A0A6J7FHF0"/>
<organism evidence="2">
    <name type="scientific">freshwater metagenome</name>
    <dbReference type="NCBI Taxonomy" id="449393"/>
    <lineage>
        <taxon>unclassified sequences</taxon>
        <taxon>metagenomes</taxon>
        <taxon>ecological metagenomes</taxon>
    </lineage>
</organism>
<dbReference type="EMBL" id="CAFBLP010000138">
    <property type="protein sequence ID" value="CAB4895132.1"/>
    <property type="molecule type" value="Genomic_DNA"/>
</dbReference>
<dbReference type="InterPro" id="IPR032710">
    <property type="entry name" value="NTF2-like_dom_sf"/>
</dbReference>
<sequence>MWERLGRRDFDGVGALFSPTGVYNDVPMVGADPGAVGPAEVAARLRLGLEPLENYVLYPGPMLAQGDVVITEHAEEWFWNTGERHLVRFASVHEVRNGMIERWWDYVDLGQLIGAAPQWWVEHIMQGYK</sequence>
<evidence type="ECO:0000313" key="2">
    <source>
        <dbReference type="EMBL" id="CAB4895132.1"/>
    </source>
</evidence>
<dbReference type="Gene3D" id="3.10.450.50">
    <property type="match status" value="1"/>
</dbReference>
<feature type="domain" description="SnoaL-like" evidence="1">
    <location>
        <begin position="2"/>
        <end position="103"/>
    </location>
</feature>
<dbReference type="SUPFAM" id="SSF54427">
    <property type="entry name" value="NTF2-like"/>
    <property type="match status" value="1"/>
</dbReference>
<dbReference type="InterPro" id="IPR037401">
    <property type="entry name" value="SnoaL-like"/>
</dbReference>
<evidence type="ECO:0000259" key="1">
    <source>
        <dbReference type="Pfam" id="PF12680"/>
    </source>
</evidence>